<dbReference type="Proteomes" id="UP000249396">
    <property type="component" value="Unassembled WGS sequence"/>
</dbReference>
<dbReference type="PANTHER" id="PTHR21340:SF0">
    <property type="entry name" value="BIS(5'-NUCLEOSYL)-TETRAPHOSPHATASE [ASYMMETRICAL]"/>
    <property type="match status" value="1"/>
</dbReference>
<reference evidence="5 6" key="1">
    <citation type="journal article" date="2018" name="Aquat. Microb. Ecol.">
        <title>Gammaproteobacterial methanotrophs dominate.</title>
        <authorList>
            <person name="Rissanen A.J."/>
            <person name="Saarenheimo J."/>
            <person name="Tiirola M."/>
            <person name="Peura S."/>
            <person name="Aalto S.L."/>
            <person name="Karvinen A."/>
            <person name="Nykanen H."/>
        </authorList>
    </citation>
    <scope>NUCLEOTIDE SEQUENCE [LARGE SCALE GENOMIC DNA]</scope>
    <source>
        <strain evidence="5">AMbin10</strain>
    </source>
</reference>
<evidence type="ECO:0000256" key="1">
    <source>
        <dbReference type="ARBA" id="ARBA00001946"/>
    </source>
</evidence>
<dbReference type="PROSITE" id="PS00893">
    <property type="entry name" value="NUDIX_BOX"/>
    <property type="match status" value="1"/>
</dbReference>
<name>A0A2W4T2G0_9GAMM</name>
<comment type="similarity">
    <text evidence="3">Belongs to the Nudix hydrolase family.</text>
</comment>
<evidence type="ECO:0000256" key="2">
    <source>
        <dbReference type="ARBA" id="ARBA00022801"/>
    </source>
</evidence>
<dbReference type="EMBL" id="QJPH01000348">
    <property type="protein sequence ID" value="PZN76917.1"/>
    <property type="molecule type" value="Genomic_DNA"/>
</dbReference>
<dbReference type="GO" id="GO:0006167">
    <property type="term" value="P:AMP biosynthetic process"/>
    <property type="evidence" value="ECO:0007669"/>
    <property type="project" value="TreeGrafter"/>
</dbReference>
<evidence type="ECO:0000313" key="5">
    <source>
        <dbReference type="EMBL" id="PZN76917.1"/>
    </source>
</evidence>
<dbReference type="GO" id="GO:0004081">
    <property type="term" value="F:bis(5'-nucleosyl)-tetraphosphatase (asymmetrical) activity"/>
    <property type="evidence" value="ECO:0007669"/>
    <property type="project" value="TreeGrafter"/>
</dbReference>
<dbReference type="PROSITE" id="PS51462">
    <property type="entry name" value="NUDIX"/>
    <property type="match status" value="1"/>
</dbReference>
<proteinExistence type="inferred from homology"/>
<accession>A0A2W4T2G0</accession>
<dbReference type="Pfam" id="PF00293">
    <property type="entry name" value="NUDIX"/>
    <property type="match status" value="1"/>
</dbReference>
<dbReference type="InterPro" id="IPR015797">
    <property type="entry name" value="NUDIX_hydrolase-like_dom_sf"/>
</dbReference>
<feature type="domain" description="Nudix hydrolase" evidence="4">
    <location>
        <begin position="3"/>
        <end position="139"/>
    </location>
</feature>
<organism evidence="5 6">
    <name type="scientific">Candidatus Methylumidiphilus alinenensis</name>
    <dbReference type="NCBI Taxonomy" id="2202197"/>
    <lineage>
        <taxon>Bacteria</taxon>
        <taxon>Pseudomonadati</taxon>
        <taxon>Pseudomonadota</taxon>
        <taxon>Gammaproteobacteria</taxon>
        <taxon>Methylococcales</taxon>
        <taxon>Candidatus Methylumidiphilus</taxon>
    </lineage>
</organism>
<sequence length="145" mass="16836">MKTYTLSAGVVIVRLYPDQPRYLMLRAFNYWDFPKGVVETDEDPQQAAIREVKEETGLTLTLEDFHWGKGYQETAPYGLGKIARYYLAESTEGEPYLPDNPVLGKPEHEEMRWVTYKEAQAILPPRLKAILNWADWLVQRELEGD</sequence>
<keyword evidence="2 3" id="KW-0378">Hydrolase</keyword>
<evidence type="ECO:0000313" key="6">
    <source>
        <dbReference type="Proteomes" id="UP000249396"/>
    </source>
</evidence>
<dbReference type="Gene3D" id="3.90.79.10">
    <property type="entry name" value="Nucleoside Triphosphate Pyrophosphohydrolase"/>
    <property type="match status" value="1"/>
</dbReference>
<dbReference type="InterPro" id="IPR020476">
    <property type="entry name" value="Nudix_hydrolase"/>
</dbReference>
<dbReference type="AlphaFoldDB" id="A0A2W4T2G0"/>
<gene>
    <name evidence="5" type="ORF">DM484_15650</name>
</gene>
<evidence type="ECO:0000256" key="3">
    <source>
        <dbReference type="RuleBase" id="RU003476"/>
    </source>
</evidence>
<dbReference type="SUPFAM" id="SSF55811">
    <property type="entry name" value="Nudix"/>
    <property type="match status" value="1"/>
</dbReference>
<dbReference type="PANTHER" id="PTHR21340">
    <property type="entry name" value="DIADENOSINE 5,5-P1,P4-TETRAPHOSPHATE PYROPHOSPHOHYDROLASE MUTT"/>
    <property type="match status" value="1"/>
</dbReference>
<protein>
    <submittedName>
        <fullName evidence="5">NUDIX hydrolase</fullName>
    </submittedName>
</protein>
<dbReference type="GO" id="GO:0006754">
    <property type="term" value="P:ATP biosynthetic process"/>
    <property type="evidence" value="ECO:0007669"/>
    <property type="project" value="TreeGrafter"/>
</dbReference>
<dbReference type="InterPro" id="IPR020084">
    <property type="entry name" value="NUDIX_hydrolase_CS"/>
</dbReference>
<evidence type="ECO:0000259" key="4">
    <source>
        <dbReference type="PROSITE" id="PS51462"/>
    </source>
</evidence>
<dbReference type="InterPro" id="IPR051325">
    <property type="entry name" value="Nudix_hydrolase_domain"/>
</dbReference>
<dbReference type="PRINTS" id="PR00502">
    <property type="entry name" value="NUDIXFAMILY"/>
</dbReference>
<comment type="caution">
    <text evidence="5">The sequence shown here is derived from an EMBL/GenBank/DDBJ whole genome shotgun (WGS) entry which is preliminary data.</text>
</comment>
<dbReference type="InterPro" id="IPR000086">
    <property type="entry name" value="NUDIX_hydrolase_dom"/>
</dbReference>
<comment type="cofactor">
    <cofactor evidence="1">
        <name>Mg(2+)</name>
        <dbReference type="ChEBI" id="CHEBI:18420"/>
    </cofactor>
</comment>